<dbReference type="EMBL" id="JACHVS010000001">
    <property type="protein sequence ID" value="MBB2994916.1"/>
    <property type="molecule type" value="Genomic_DNA"/>
</dbReference>
<sequence>MSQPIDAGSVLGGRYQVTELILTSADGDLVLDGIDQVLNRPVSILLGSAENSSQLTASAREIANGARFAAMQVLDLGISGGRSYLVTNLADAADLLDLVIQTDAPYVEPFFTDTLGSEIFGVSRSTEPQTYADDEEYYEDLDAQEEGRPAMLGRLPEFNLNDQITGLKGRFARGRSSAGTPVADDSYDSHTAPSELLRQETEETGENNAVFPPAPAALPKVQRIPATPPTPVGEPVVTSTAALASAARSRGAGIGPDGQRNATTFPAAARDYAEAEEPYVDYEEEEAGEGRNKTMRLLVGAVLCIVLVVAVVFAFNALGPKAPGPVANSSPVGTTEGSSPGGSTAPVTTAKPVINGVTRLVPGNQGLNADTDGTLSRLIDGNPASIYRSYSFSTPKFGGLASNMVLVAELKKPSDVSKIELVGLNGSGGAFEIRVGKTDSLADSSEVSSGSFTGPTVTVPVPSGDNGGTGVQYVFVNVTELPKLASGGNNSRPYGLQIGEIKVS</sequence>
<evidence type="ECO:0000313" key="3">
    <source>
        <dbReference type="EMBL" id="MBB2994916.1"/>
    </source>
</evidence>
<name>A0A839QLM7_9MICC</name>
<dbReference type="AlphaFoldDB" id="A0A839QLM7"/>
<keyword evidence="4" id="KW-1185">Reference proteome</keyword>
<dbReference type="RefSeq" id="WP_183510238.1">
    <property type="nucleotide sequence ID" value="NZ_BAABGK010000013.1"/>
</dbReference>
<dbReference type="Proteomes" id="UP000523000">
    <property type="component" value="Unassembled WGS sequence"/>
</dbReference>
<feature type="transmembrane region" description="Helical" evidence="2">
    <location>
        <begin position="297"/>
        <end position="318"/>
    </location>
</feature>
<accession>A0A839QLM7</accession>
<evidence type="ECO:0000256" key="1">
    <source>
        <dbReference type="SAM" id="MobiDB-lite"/>
    </source>
</evidence>
<keyword evidence="2" id="KW-0472">Membrane</keyword>
<protein>
    <submittedName>
        <fullName evidence="3">Uncharacterized protein</fullName>
    </submittedName>
</protein>
<feature type="region of interest" description="Disordered" evidence="1">
    <location>
        <begin position="324"/>
        <end position="349"/>
    </location>
</feature>
<proteinExistence type="predicted"/>
<gene>
    <name evidence="3" type="ORF">E9229_001107</name>
</gene>
<keyword evidence="2" id="KW-1133">Transmembrane helix</keyword>
<organism evidence="3 4">
    <name type="scientific">Paeniglutamicibacter cryotolerans</name>
    <dbReference type="NCBI Taxonomy" id="670079"/>
    <lineage>
        <taxon>Bacteria</taxon>
        <taxon>Bacillati</taxon>
        <taxon>Actinomycetota</taxon>
        <taxon>Actinomycetes</taxon>
        <taxon>Micrococcales</taxon>
        <taxon>Micrococcaceae</taxon>
        <taxon>Paeniglutamicibacter</taxon>
    </lineage>
</organism>
<evidence type="ECO:0000256" key="2">
    <source>
        <dbReference type="SAM" id="Phobius"/>
    </source>
</evidence>
<reference evidence="3 4" key="1">
    <citation type="submission" date="2020-08" db="EMBL/GenBank/DDBJ databases">
        <title>Sequencing the genomes of 1000 actinobacteria strains.</title>
        <authorList>
            <person name="Klenk H.-P."/>
        </authorList>
    </citation>
    <scope>NUCLEOTIDE SEQUENCE [LARGE SCALE GENOMIC DNA]</scope>
    <source>
        <strain evidence="3 4">DSM 22826</strain>
    </source>
</reference>
<feature type="compositionally biased region" description="Low complexity" evidence="1">
    <location>
        <begin position="329"/>
        <end position="346"/>
    </location>
</feature>
<keyword evidence="2" id="KW-0812">Transmembrane</keyword>
<evidence type="ECO:0000313" key="4">
    <source>
        <dbReference type="Proteomes" id="UP000523000"/>
    </source>
</evidence>
<comment type="caution">
    <text evidence="3">The sequence shown here is derived from an EMBL/GenBank/DDBJ whole genome shotgun (WGS) entry which is preliminary data.</text>
</comment>